<dbReference type="AlphaFoldDB" id="A0A415TZ16"/>
<evidence type="ECO:0000256" key="1">
    <source>
        <dbReference type="SAM" id="Coils"/>
    </source>
</evidence>
<dbReference type="InterPro" id="IPR050742">
    <property type="entry name" value="Helicase_Restrict-Modif_Enz"/>
</dbReference>
<dbReference type="EMBL" id="QRQN01000004">
    <property type="protein sequence ID" value="RHN10879.1"/>
    <property type="molecule type" value="Genomic_DNA"/>
</dbReference>
<reference evidence="3 4" key="1">
    <citation type="submission" date="2018-08" db="EMBL/GenBank/DDBJ databases">
        <title>A genome reference for cultivated species of the human gut microbiota.</title>
        <authorList>
            <person name="Zou Y."/>
            <person name="Xue W."/>
            <person name="Luo G."/>
        </authorList>
    </citation>
    <scope>NUCLEOTIDE SEQUENCE [LARGE SCALE GENOMIC DNA]</scope>
    <source>
        <strain evidence="3 4">AF31-21AC</strain>
    </source>
</reference>
<dbReference type="CDD" id="cd18032">
    <property type="entry name" value="DEXHc_RE_I_III_res"/>
    <property type="match status" value="1"/>
</dbReference>
<dbReference type="PANTHER" id="PTHR47396">
    <property type="entry name" value="TYPE I RESTRICTION ENZYME ECOKI R PROTEIN"/>
    <property type="match status" value="1"/>
</dbReference>
<evidence type="ECO:0000313" key="4">
    <source>
        <dbReference type="Proteomes" id="UP000283586"/>
    </source>
</evidence>
<dbReference type="SMART" id="SM00487">
    <property type="entry name" value="DEXDc"/>
    <property type="match status" value="1"/>
</dbReference>
<gene>
    <name evidence="3" type="ORF">DWZ31_04870</name>
</gene>
<dbReference type="InterPro" id="IPR001650">
    <property type="entry name" value="Helicase_C-like"/>
</dbReference>
<dbReference type="Pfam" id="PF04851">
    <property type="entry name" value="ResIII"/>
    <property type="match status" value="1"/>
</dbReference>
<dbReference type="InterPro" id="IPR006935">
    <property type="entry name" value="Helicase/UvrB_N"/>
</dbReference>
<dbReference type="InterPro" id="IPR013670">
    <property type="entry name" value="EcoEI_R_C_dom"/>
</dbReference>
<accession>A0A415TZ16</accession>
<dbReference type="GO" id="GO:0006304">
    <property type="term" value="P:DNA modification"/>
    <property type="evidence" value="ECO:0007669"/>
    <property type="project" value="InterPro"/>
</dbReference>
<dbReference type="PANTHER" id="PTHR47396:SF1">
    <property type="entry name" value="ATP-DEPENDENT HELICASE IRC3-RELATED"/>
    <property type="match status" value="1"/>
</dbReference>
<dbReference type="Gene3D" id="3.90.1570.30">
    <property type="match status" value="1"/>
</dbReference>
<dbReference type="Gene3D" id="3.40.50.300">
    <property type="entry name" value="P-loop containing nucleotide triphosphate hydrolases"/>
    <property type="match status" value="2"/>
</dbReference>
<dbReference type="GO" id="GO:0005524">
    <property type="term" value="F:ATP binding"/>
    <property type="evidence" value="ECO:0007669"/>
    <property type="project" value="InterPro"/>
</dbReference>
<dbReference type="InterPro" id="IPR027417">
    <property type="entry name" value="P-loop_NTPase"/>
</dbReference>
<proteinExistence type="predicted"/>
<evidence type="ECO:0000313" key="3">
    <source>
        <dbReference type="EMBL" id="RHN10879.1"/>
    </source>
</evidence>
<name>A0A415TZ16_9FIRM</name>
<dbReference type="Pfam" id="PF00271">
    <property type="entry name" value="Helicase_C"/>
    <property type="match status" value="1"/>
</dbReference>
<dbReference type="PROSITE" id="PS51192">
    <property type="entry name" value="HELICASE_ATP_BIND_1"/>
    <property type="match status" value="1"/>
</dbReference>
<protein>
    <submittedName>
        <fullName evidence="3">DUF4145 domain-containing protein</fullName>
    </submittedName>
</protein>
<dbReference type="SUPFAM" id="SSF52540">
    <property type="entry name" value="P-loop containing nucleoside triphosphate hydrolases"/>
    <property type="match status" value="2"/>
</dbReference>
<organism evidence="3 4">
    <name type="scientific">Roseburia intestinalis</name>
    <dbReference type="NCBI Taxonomy" id="166486"/>
    <lineage>
        <taxon>Bacteria</taxon>
        <taxon>Bacillati</taxon>
        <taxon>Bacillota</taxon>
        <taxon>Clostridia</taxon>
        <taxon>Lachnospirales</taxon>
        <taxon>Lachnospiraceae</taxon>
        <taxon>Roseburia</taxon>
    </lineage>
</organism>
<keyword evidence="1" id="KW-0175">Coiled coil</keyword>
<evidence type="ECO:0000259" key="2">
    <source>
        <dbReference type="PROSITE" id="PS51192"/>
    </source>
</evidence>
<feature type="coiled-coil region" evidence="1">
    <location>
        <begin position="150"/>
        <end position="187"/>
    </location>
</feature>
<dbReference type="Pfam" id="PF08463">
    <property type="entry name" value="EcoEI_R_C"/>
    <property type="match status" value="1"/>
</dbReference>
<dbReference type="InterPro" id="IPR014001">
    <property type="entry name" value="Helicase_ATP-bd"/>
</dbReference>
<comment type="caution">
    <text evidence="3">The sequence shown here is derived from an EMBL/GenBank/DDBJ whole genome shotgun (WGS) entry which is preliminary data.</text>
</comment>
<dbReference type="GO" id="GO:0005829">
    <property type="term" value="C:cytosol"/>
    <property type="evidence" value="ECO:0007669"/>
    <property type="project" value="TreeGrafter"/>
</dbReference>
<feature type="domain" description="Helicase ATP-binding" evidence="2">
    <location>
        <begin position="358"/>
        <end position="519"/>
    </location>
</feature>
<dbReference type="RefSeq" id="WP_118488331.1">
    <property type="nucleotide sequence ID" value="NZ_QRQN01000004.1"/>
</dbReference>
<sequence>METNFDYLLEKEEYSDFAKQAIEAEKSISISPATCAILSRRALELAVRFVFSYDAELTLPYRDNVSSLIHEPTFRSIIEPRLFPMLKYTIHLGNIAVHTNSNIKRDEAVIALRDLFEFCDWIDYSYSKEYTERFFDESILPSGDEKRVKAEELRRLYESLSSKDKKLEEICRENEQLRKQMQAQRTLHNQTREFHVDEISEAETRKRYIDVELQRAGWIMGRNCTEEEPVTGMPNASGNGFVDYVLWGKDHLPLAVVEAKKASADPIVGSQQAKLYADCLQNQYKQRPLIFTTNGFEIFYTNDNEGYPRREVSGFFTQEELQIEIDRRKLRTPLENIEIRDDITNRPYQKEAVTAVCDAIEKKHRKMLIVQATGSGKTRVSISIVDVLRKHNYVKNILFLADRTALVKQAKNSYTNLLDDLSCCNLVEGKDDPEACRMIFSTYPTMMNAIDETKNKYGDRLFTPGYFDLIICDEVHRSIYKKYQEIFEYFDAMLLGMTATPKNEIDKNTYGVFDLERGVPTFAYELEKAVEEGYLVTYSTLEYKTKIMEEGIHYNELSEEEKEKFEETFKDEETVEEDISNTAVNTWLFNDDTIDLVLKELMEKGLKIEGGDKIGKTIIFAKNTPHAKKIVERFNTLFPEYGGDFIKQVDYSIKYADTLIDDFGTKERMPQIAVSVDMLDTGIDVPEILNLVFFKKVRSYAKFWQMIGRGTRLCKDLLGEGMDKERFLIFDFCNNFEYFRVNKNGSENGIQESLCEKIYNAKAQICRELQASQYVMDADYAVYRKELVMGLNQAVIELNDDSFVVKRHLRYVEMFRKLSSWNQLETIEISEIKEHIAPLMKPKKENELARRFDYLIYSIDLGLLQSKSVQKPIQIVMTTAEQLSKVYRLPQVAAKKEMIEKVQETNFWDDVTVVELDKVREALRDLLQYLEHAGRRIYYTDFTDEITDRNEGEPIYASVDLKNYRKKVEFYLRDHKGKISVFKLRHNKRLTEADLKELEEILWKELGTKADYEKEYGDTPVGRLVRQIVGVDREAVNEAFSEFLTEERLNVNQIRFVRLIVDYIVANGNIDDNRVLMDEPFRSAGSITALFKDDMDSARKIMSIVDSIKRNSEETA</sequence>
<dbReference type="GO" id="GO:0016787">
    <property type="term" value="F:hydrolase activity"/>
    <property type="evidence" value="ECO:0007669"/>
    <property type="project" value="InterPro"/>
</dbReference>
<dbReference type="GO" id="GO:0003677">
    <property type="term" value="F:DNA binding"/>
    <property type="evidence" value="ECO:0007669"/>
    <property type="project" value="InterPro"/>
</dbReference>
<dbReference type="CDD" id="cd18799">
    <property type="entry name" value="SF2_C_EcoAI-like"/>
    <property type="match status" value="1"/>
</dbReference>
<dbReference type="Proteomes" id="UP000283586">
    <property type="component" value="Unassembled WGS sequence"/>
</dbReference>